<dbReference type="InterPro" id="IPR014001">
    <property type="entry name" value="Helicase_ATP-bd"/>
</dbReference>
<dbReference type="SMART" id="SM00490">
    <property type="entry name" value="HELICc"/>
    <property type="match status" value="1"/>
</dbReference>
<dbReference type="AlphaFoldDB" id="A0AAD7UNM9"/>
<dbReference type="GO" id="GO:0003723">
    <property type="term" value="F:RNA binding"/>
    <property type="evidence" value="ECO:0007669"/>
    <property type="project" value="UniProtKB-KW"/>
</dbReference>
<dbReference type="GO" id="GO:0003724">
    <property type="term" value="F:RNA helicase activity"/>
    <property type="evidence" value="ECO:0007669"/>
    <property type="project" value="UniProtKB-EC"/>
</dbReference>
<keyword evidence="3 9" id="KW-0378">Hydrolase</keyword>
<feature type="domain" description="Helicase ATP-binding" evidence="11">
    <location>
        <begin position="133"/>
        <end position="286"/>
    </location>
</feature>
<keyword evidence="5 9" id="KW-0067">ATP-binding</keyword>
<reference evidence="13" key="1">
    <citation type="submission" date="2023-01" db="EMBL/GenBank/DDBJ databases">
        <title>Metagenome sequencing of chrysophaentin producing Chrysophaeum taylorii.</title>
        <authorList>
            <person name="Davison J."/>
            <person name="Bewley C."/>
        </authorList>
    </citation>
    <scope>NUCLEOTIDE SEQUENCE</scope>
    <source>
        <strain evidence="13">NIES-1699</strain>
    </source>
</reference>
<dbReference type="Pfam" id="PF00271">
    <property type="entry name" value="Helicase_C"/>
    <property type="match status" value="1"/>
</dbReference>
<evidence type="ECO:0000256" key="6">
    <source>
        <dbReference type="ARBA" id="ARBA00022884"/>
    </source>
</evidence>
<dbReference type="PROSITE" id="PS00039">
    <property type="entry name" value="DEAD_ATP_HELICASE"/>
    <property type="match status" value="1"/>
</dbReference>
<keyword evidence="14" id="KW-1185">Reference proteome</keyword>
<dbReference type="SUPFAM" id="SSF52540">
    <property type="entry name" value="P-loop containing nucleoside triphosphate hydrolases"/>
    <property type="match status" value="1"/>
</dbReference>
<dbReference type="PANTHER" id="PTHR47959:SF15">
    <property type="entry name" value="RNA HELICASE"/>
    <property type="match status" value="1"/>
</dbReference>
<organism evidence="13 14">
    <name type="scientific">Chrysophaeum taylorii</name>
    <dbReference type="NCBI Taxonomy" id="2483200"/>
    <lineage>
        <taxon>Eukaryota</taxon>
        <taxon>Sar</taxon>
        <taxon>Stramenopiles</taxon>
        <taxon>Ochrophyta</taxon>
        <taxon>Pelagophyceae</taxon>
        <taxon>Pelagomonadales</taxon>
        <taxon>Pelagomonadaceae</taxon>
        <taxon>Chrysophaeum</taxon>
    </lineage>
</organism>
<dbReference type="Pfam" id="PF00270">
    <property type="entry name" value="DEAD"/>
    <property type="match status" value="1"/>
</dbReference>
<feature type="region of interest" description="Disordered" evidence="10">
    <location>
        <begin position="20"/>
        <end position="67"/>
    </location>
</feature>
<feature type="compositionally biased region" description="Basic residues" evidence="10">
    <location>
        <begin position="534"/>
        <end position="550"/>
    </location>
</feature>
<feature type="compositionally biased region" description="Basic and acidic residues" evidence="10">
    <location>
        <begin position="522"/>
        <end position="533"/>
    </location>
</feature>
<dbReference type="PROSITE" id="PS51194">
    <property type="entry name" value="HELICASE_CTER"/>
    <property type="match status" value="1"/>
</dbReference>
<evidence type="ECO:0000313" key="13">
    <source>
        <dbReference type="EMBL" id="KAJ8612252.1"/>
    </source>
</evidence>
<dbReference type="SMART" id="SM00487">
    <property type="entry name" value="DEXDc"/>
    <property type="match status" value="1"/>
</dbReference>
<dbReference type="InterPro" id="IPR027417">
    <property type="entry name" value="P-loop_NTPase"/>
</dbReference>
<comment type="similarity">
    <text evidence="7">Belongs to the DEAD box helicase family. DDX52/ROK1 subfamily.</text>
</comment>
<dbReference type="InterPro" id="IPR001650">
    <property type="entry name" value="Helicase_C-like"/>
</dbReference>
<dbReference type="InterPro" id="IPR000629">
    <property type="entry name" value="RNA-helicase_DEAD-box_CS"/>
</dbReference>
<keyword evidence="6" id="KW-0694">RNA-binding</keyword>
<dbReference type="InterPro" id="IPR011545">
    <property type="entry name" value="DEAD/DEAH_box_helicase_dom"/>
</dbReference>
<protein>
    <recommendedName>
        <fullName evidence="1">RNA helicase</fullName>
        <ecNumber evidence="1">3.6.4.13</ecNumber>
    </recommendedName>
</protein>
<keyword evidence="4 9" id="KW-0347">Helicase</keyword>
<evidence type="ECO:0000256" key="8">
    <source>
        <dbReference type="ARBA" id="ARBA00047984"/>
    </source>
</evidence>
<dbReference type="GO" id="GO:0016787">
    <property type="term" value="F:hydrolase activity"/>
    <property type="evidence" value="ECO:0007669"/>
    <property type="project" value="UniProtKB-KW"/>
</dbReference>
<evidence type="ECO:0000313" key="14">
    <source>
        <dbReference type="Proteomes" id="UP001230188"/>
    </source>
</evidence>
<feature type="compositionally biased region" description="Basic residues" evidence="10">
    <location>
        <begin position="477"/>
        <end position="486"/>
    </location>
</feature>
<feature type="compositionally biased region" description="Low complexity" evidence="10">
    <location>
        <begin position="25"/>
        <end position="35"/>
    </location>
</feature>
<evidence type="ECO:0000256" key="1">
    <source>
        <dbReference type="ARBA" id="ARBA00012552"/>
    </source>
</evidence>
<evidence type="ECO:0000256" key="10">
    <source>
        <dbReference type="SAM" id="MobiDB-lite"/>
    </source>
</evidence>
<gene>
    <name evidence="13" type="ORF">CTAYLR_002895</name>
</gene>
<dbReference type="Gene3D" id="3.40.50.300">
    <property type="entry name" value="P-loop containing nucleotide triphosphate hydrolases"/>
    <property type="match status" value="2"/>
</dbReference>
<name>A0AAD7UNM9_9STRA</name>
<dbReference type="GO" id="GO:0005524">
    <property type="term" value="F:ATP binding"/>
    <property type="evidence" value="ECO:0007669"/>
    <property type="project" value="UniProtKB-KW"/>
</dbReference>
<dbReference type="GO" id="GO:0005829">
    <property type="term" value="C:cytosol"/>
    <property type="evidence" value="ECO:0007669"/>
    <property type="project" value="TreeGrafter"/>
</dbReference>
<dbReference type="EC" id="3.6.4.13" evidence="1"/>
<evidence type="ECO:0000256" key="4">
    <source>
        <dbReference type="ARBA" id="ARBA00022806"/>
    </source>
</evidence>
<evidence type="ECO:0000256" key="2">
    <source>
        <dbReference type="ARBA" id="ARBA00022741"/>
    </source>
</evidence>
<evidence type="ECO:0000259" key="12">
    <source>
        <dbReference type="PROSITE" id="PS51194"/>
    </source>
</evidence>
<evidence type="ECO:0000256" key="7">
    <source>
        <dbReference type="ARBA" id="ARBA00024355"/>
    </source>
</evidence>
<keyword evidence="2 9" id="KW-0547">Nucleotide-binding</keyword>
<evidence type="ECO:0000256" key="9">
    <source>
        <dbReference type="RuleBase" id="RU000492"/>
    </source>
</evidence>
<feature type="region of interest" description="Disordered" evidence="10">
    <location>
        <begin position="475"/>
        <end position="550"/>
    </location>
</feature>
<dbReference type="PANTHER" id="PTHR47959">
    <property type="entry name" value="ATP-DEPENDENT RNA HELICASE RHLE-RELATED"/>
    <property type="match status" value="1"/>
</dbReference>
<evidence type="ECO:0000259" key="11">
    <source>
        <dbReference type="PROSITE" id="PS51192"/>
    </source>
</evidence>
<dbReference type="CDD" id="cd18787">
    <property type="entry name" value="SF2_C_DEAD"/>
    <property type="match status" value="1"/>
</dbReference>
<comment type="catalytic activity">
    <reaction evidence="8">
        <text>ATP + H2O = ADP + phosphate + H(+)</text>
        <dbReference type="Rhea" id="RHEA:13065"/>
        <dbReference type="ChEBI" id="CHEBI:15377"/>
        <dbReference type="ChEBI" id="CHEBI:15378"/>
        <dbReference type="ChEBI" id="CHEBI:30616"/>
        <dbReference type="ChEBI" id="CHEBI:43474"/>
        <dbReference type="ChEBI" id="CHEBI:456216"/>
        <dbReference type="EC" id="3.6.4.13"/>
    </reaction>
</comment>
<accession>A0AAD7UNM9</accession>
<dbReference type="Proteomes" id="UP001230188">
    <property type="component" value="Unassembled WGS sequence"/>
</dbReference>
<sequence>MNPLATARVVYPATSLDFFGEEAPESAPESEVQEAPPRKKVRRTPPTTTTTEKKKDVETNKSAQQQAEELAALRRRLRIKVSGEDVPAPWVSWDELFGALEGLGAKRAEIKALGDRLEASEWTEPTPVQMQAGPTLLARRDAVVSAPTGSGKTGAFVVPVAAHLLSRSDSRAIVVAPTRELCAQLAREAARLLEGTGLSVGLLGKREMACRFAVATPERAAAVYWTPAFVVVDEADRVLDLEGAAVRFVDALFQRAPAACKALFSATVPPQIEELVEATLANPVRVRVSGVAGTPAPDALDQRLVFVGREANKLSALRDIVRAGNIRPPALLFANTSDRARRLANALATDGLRAAALFGAARDRDALVRRFRAGTLWFLVATDLASRGLDFRALNAVVNYDAPKSATDYVHRVGRVARAGRPGTAYTLFTDRDAQDAMRAIANLANLAASAKHPFNPLNDGRGDGSPAKVPAWLLNLKKKKKKKTKVASPSTSKKKPDTTTTPAAAGTDAEDDAKKKRRRPRPDDHERAEVKRQLRAKLAAKRRARADKV</sequence>
<dbReference type="InterPro" id="IPR050079">
    <property type="entry name" value="DEAD_box_RNA_helicase"/>
</dbReference>
<dbReference type="PROSITE" id="PS51192">
    <property type="entry name" value="HELICASE_ATP_BIND_1"/>
    <property type="match status" value="1"/>
</dbReference>
<comment type="caution">
    <text evidence="13">The sequence shown here is derived from an EMBL/GenBank/DDBJ whole genome shotgun (WGS) entry which is preliminary data.</text>
</comment>
<feature type="compositionally biased region" description="Low complexity" evidence="10">
    <location>
        <begin position="499"/>
        <end position="508"/>
    </location>
</feature>
<proteinExistence type="inferred from homology"/>
<evidence type="ECO:0000256" key="3">
    <source>
        <dbReference type="ARBA" id="ARBA00022801"/>
    </source>
</evidence>
<feature type="domain" description="Helicase C-terminal" evidence="12">
    <location>
        <begin position="299"/>
        <end position="461"/>
    </location>
</feature>
<dbReference type="EMBL" id="JAQMWT010000055">
    <property type="protein sequence ID" value="KAJ8612252.1"/>
    <property type="molecule type" value="Genomic_DNA"/>
</dbReference>
<evidence type="ECO:0000256" key="5">
    <source>
        <dbReference type="ARBA" id="ARBA00022840"/>
    </source>
</evidence>